<proteinExistence type="predicted"/>
<feature type="region of interest" description="Disordered" evidence="1">
    <location>
        <begin position="37"/>
        <end position="65"/>
    </location>
</feature>
<comment type="caution">
    <text evidence="2">The sequence shown here is derived from an EMBL/GenBank/DDBJ whole genome shotgun (WGS) entry which is preliminary data.</text>
</comment>
<feature type="non-terminal residue" evidence="2">
    <location>
        <position position="1"/>
    </location>
</feature>
<sequence length="112" mass="12594">VALSSSSSSHTHSPSPMTRLTYSAVNRMLRPPCPAMIPYRRVNRRERNDLGDEGDTRIDDRGGDYGIHNGAIDSANDFGTEHNETRENNYNNHCVAVGRSRHARRDIREEGT</sequence>
<dbReference type="AlphaFoldDB" id="A0AAV5SG32"/>
<feature type="compositionally biased region" description="Basic and acidic residues" evidence="1">
    <location>
        <begin position="45"/>
        <end position="63"/>
    </location>
</feature>
<dbReference type="EMBL" id="BTSX01000002">
    <property type="protein sequence ID" value="GMS82317.1"/>
    <property type="molecule type" value="Genomic_DNA"/>
</dbReference>
<organism evidence="2 3">
    <name type="scientific">Pristionchus entomophagus</name>
    <dbReference type="NCBI Taxonomy" id="358040"/>
    <lineage>
        <taxon>Eukaryota</taxon>
        <taxon>Metazoa</taxon>
        <taxon>Ecdysozoa</taxon>
        <taxon>Nematoda</taxon>
        <taxon>Chromadorea</taxon>
        <taxon>Rhabditida</taxon>
        <taxon>Rhabditina</taxon>
        <taxon>Diplogasteromorpha</taxon>
        <taxon>Diplogasteroidea</taxon>
        <taxon>Neodiplogasteridae</taxon>
        <taxon>Pristionchus</taxon>
    </lineage>
</organism>
<keyword evidence="3" id="KW-1185">Reference proteome</keyword>
<dbReference type="Proteomes" id="UP001432027">
    <property type="component" value="Unassembled WGS sequence"/>
</dbReference>
<gene>
    <name evidence="2" type="ORF">PENTCL1PPCAC_4492</name>
</gene>
<protein>
    <submittedName>
        <fullName evidence="2">Uncharacterized protein</fullName>
    </submittedName>
</protein>
<evidence type="ECO:0000313" key="3">
    <source>
        <dbReference type="Proteomes" id="UP001432027"/>
    </source>
</evidence>
<accession>A0AAV5SG32</accession>
<evidence type="ECO:0000256" key="1">
    <source>
        <dbReference type="SAM" id="MobiDB-lite"/>
    </source>
</evidence>
<evidence type="ECO:0000313" key="2">
    <source>
        <dbReference type="EMBL" id="GMS82317.1"/>
    </source>
</evidence>
<reference evidence="2" key="1">
    <citation type="submission" date="2023-10" db="EMBL/GenBank/DDBJ databases">
        <title>Genome assembly of Pristionchus species.</title>
        <authorList>
            <person name="Yoshida K."/>
            <person name="Sommer R.J."/>
        </authorList>
    </citation>
    <scope>NUCLEOTIDE SEQUENCE</scope>
    <source>
        <strain evidence="2">RS0144</strain>
    </source>
</reference>
<feature type="non-terminal residue" evidence="2">
    <location>
        <position position="112"/>
    </location>
</feature>
<name>A0AAV5SG32_9BILA</name>